<dbReference type="AlphaFoldDB" id="A0A2N3NK30"/>
<dbReference type="EMBL" id="NLAX01000003">
    <property type="protein sequence ID" value="PKS12805.1"/>
    <property type="molecule type" value="Genomic_DNA"/>
</dbReference>
<dbReference type="InterPro" id="IPR013226">
    <property type="entry name" value="Pal1"/>
</dbReference>
<accession>A0A2N3NK30</accession>
<dbReference type="OrthoDB" id="5389892at2759"/>
<dbReference type="Proteomes" id="UP000233524">
    <property type="component" value="Unassembled WGS sequence"/>
</dbReference>
<feature type="compositionally biased region" description="Basic residues" evidence="1">
    <location>
        <begin position="219"/>
        <end position="237"/>
    </location>
</feature>
<keyword evidence="3" id="KW-1185">Reference proteome</keyword>
<evidence type="ECO:0000313" key="3">
    <source>
        <dbReference type="Proteomes" id="UP000233524"/>
    </source>
</evidence>
<reference evidence="2 3" key="1">
    <citation type="journal article" date="2017" name="G3 (Bethesda)">
        <title>First Draft Genome Sequence of the Pathogenic Fungus Lomentospora prolificans (Formerly Scedosporium prolificans).</title>
        <authorList>
            <person name="Luo R."/>
            <person name="Zimin A."/>
            <person name="Workman R."/>
            <person name="Fan Y."/>
            <person name="Pertea G."/>
            <person name="Grossman N."/>
            <person name="Wear M.P."/>
            <person name="Jia B."/>
            <person name="Miller H."/>
            <person name="Casadevall A."/>
            <person name="Timp W."/>
            <person name="Zhang S.X."/>
            <person name="Salzberg S.L."/>
        </authorList>
    </citation>
    <scope>NUCLEOTIDE SEQUENCE [LARGE SCALE GENOMIC DNA]</scope>
    <source>
        <strain evidence="2 3">JHH-5317</strain>
    </source>
</reference>
<comment type="caution">
    <text evidence="2">The sequence shown here is derived from an EMBL/GenBank/DDBJ whole genome shotgun (WGS) entry which is preliminary data.</text>
</comment>
<dbReference type="Pfam" id="PF08316">
    <property type="entry name" value="Pal1"/>
    <property type="match status" value="1"/>
</dbReference>
<dbReference type="PANTHER" id="PTHR28307:SF1">
    <property type="entry name" value="PAL1 CELL MORPHOLOGY PROTEIN"/>
    <property type="match status" value="1"/>
</dbReference>
<feature type="compositionally biased region" description="Basic and acidic residues" evidence="1">
    <location>
        <begin position="131"/>
        <end position="140"/>
    </location>
</feature>
<protein>
    <recommendedName>
        <fullName evidence="4">Pal1 cell morphology protein</fullName>
    </recommendedName>
</protein>
<organism evidence="2 3">
    <name type="scientific">Lomentospora prolificans</name>
    <dbReference type="NCBI Taxonomy" id="41688"/>
    <lineage>
        <taxon>Eukaryota</taxon>
        <taxon>Fungi</taxon>
        <taxon>Dikarya</taxon>
        <taxon>Ascomycota</taxon>
        <taxon>Pezizomycotina</taxon>
        <taxon>Sordariomycetes</taxon>
        <taxon>Hypocreomycetidae</taxon>
        <taxon>Microascales</taxon>
        <taxon>Microascaceae</taxon>
        <taxon>Lomentospora</taxon>
    </lineage>
</organism>
<evidence type="ECO:0000313" key="2">
    <source>
        <dbReference type="EMBL" id="PKS12805.1"/>
    </source>
</evidence>
<dbReference type="VEuPathDB" id="FungiDB:jhhlp_001016"/>
<proteinExistence type="predicted"/>
<feature type="region of interest" description="Disordered" evidence="1">
    <location>
        <begin position="1"/>
        <end position="33"/>
    </location>
</feature>
<evidence type="ECO:0000256" key="1">
    <source>
        <dbReference type="SAM" id="MobiDB-lite"/>
    </source>
</evidence>
<gene>
    <name evidence="2" type="ORF">jhhlp_001016</name>
</gene>
<dbReference type="InParanoid" id="A0A2N3NK30"/>
<sequence length="237" mass="26181">MTKSTDTGGTRPRRQTYTRPDPIDVLDNTPIGGAYHHGGPYDATLAANNRDTKYSPVAAVHESNMAALKATPREYVKDSLIKHVPLQGTATIPPGEPDFNGDIMDYEDGADLMREPDAMGGAYKRWDGLTYHPDDLKGKGEPSYTFEEAEKSRHRRCKSSLDSSTGDAGSAYEMQPHPKPYSDYPSKHLSKSPSVKVRKRSVSDAPKYTPVEQEDGNSHHHSGLRRRWGSLRRKGGG</sequence>
<feature type="region of interest" description="Disordered" evidence="1">
    <location>
        <begin position="131"/>
        <end position="237"/>
    </location>
</feature>
<dbReference type="PANTHER" id="PTHR28307">
    <property type="entry name" value="PROTEIN PAL1"/>
    <property type="match status" value="1"/>
</dbReference>
<evidence type="ECO:0008006" key="4">
    <source>
        <dbReference type="Google" id="ProtNLM"/>
    </source>
</evidence>
<name>A0A2N3NK30_9PEZI</name>
<dbReference type="GO" id="GO:0005737">
    <property type="term" value="C:cytoplasm"/>
    <property type="evidence" value="ECO:0007669"/>
    <property type="project" value="TreeGrafter"/>
</dbReference>